<evidence type="ECO:0000256" key="2">
    <source>
        <dbReference type="ARBA" id="ARBA00022448"/>
    </source>
</evidence>
<keyword evidence="5 8" id="KW-0653">Protein transport</keyword>
<evidence type="ECO:0000256" key="7">
    <source>
        <dbReference type="ARBA" id="ARBA00023136"/>
    </source>
</evidence>
<dbReference type="RefSeq" id="WP_370396077.1">
    <property type="nucleotide sequence ID" value="NZ_JALBUT010000001.1"/>
</dbReference>
<evidence type="ECO:0000256" key="5">
    <source>
        <dbReference type="ARBA" id="ARBA00022927"/>
    </source>
</evidence>
<keyword evidence="3" id="KW-1003">Cell membrane</keyword>
<evidence type="ECO:0000256" key="6">
    <source>
        <dbReference type="ARBA" id="ARBA00022989"/>
    </source>
</evidence>
<sequence>MDFLLQGAGVFIYPLGLCSVIALYVILERLISLRISNVVPNELASSLLSGDLKKCDINGNSSLGRIVRFFYDNNPDSDELKSFARLEMIRLERGMFLLDASISAAPLLGLLGTVAGLVSVFSSESAPTQEAISRGVGLALSTTVLGLLIAIPAIVGSLFLYRKIDTLCARLDVCAERLVKMCGKK</sequence>
<evidence type="ECO:0000313" key="11">
    <source>
        <dbReference type="EMBL" id="MDX8414628.1"/>
    </source>
</evidence>
<protein>
    <submittedName>
        <fullName evidence="11">MotA/TolQ/ExbB proton channel family protein</fullName>
    </submittedName>
</protein>
<feature type="transmembrane region" description="Helical" evidence="9">
    <location>
        <begin position="95"/>
        <end position="118"/>
    </location>
</feature>
<organism evidence="11 12">
    <name type="scientific">Intestinicryptomonas porci</name>
    <dbReference type="NCBI Taxonomy" id="2926320"/>
    <lineage>
        <taxon>Bacteria</taxon>
        <taxon>Pseudomonadati</taxon>
        <taxon>Verrucomicrobiota</taxon>
        <taxon>Opitutia</taxon>
        <taxon>Opitutales</taxon>
        <taxon>Intestinicryptomonaceae</taxon>
        <taxon>Intestinicryptomonas</taxon>
    </lineage>
</organism>
<dbReference type="PANTHER" id="PTHR30625:SF15">
    <property type="entry name" value="BIOPOLYMER TRANSPORT PROTEIN EXBB"/>
    <property type="match status" value="1"/>
</dbReference>
<keyword evidence="12" id="KW-1185">Reference proteome</keyword>
<gene>
    <name evidence="11" type="ORF">MOX91_00310</name>
</gene>
<keyword evidence="6 9" id="KW-1133">Transmembrane helix</keyword>
<dbReference type="Pfam" id="PF01618">
    <property type="entry name" value="MotA_ExbB"/>
    <property type="match status" value="1"/>
</dbReference>
<feature type="domain" description="MotA/TolQ/ExbB proton channel" evidence="10">
    <location>
        <begin position="80"/>
        <end position="171"/>
    </location>
</feature>
<evidence type="ECO:0000313" key="12">
    <source>
        <dbReference type="Proteomes" id="UP001275932"/>
    </source>
</evidence>
<evidence type="ECO:0000256" key="3">
    <source>
        <dbReference type="ARBA" id="ARBA00022475"/>
    </source>
</evidence>
<dbReference type="InterPro" id="IPR050790">
    <property type="entry name" value="ExbB/TolQ_transport"/>
</dbReference>
<evidence type="ECO:0000256" key="1">
    <source>
        <dbReference type="ARBA" id="ARBA00004651"/>
    </source>
</evidence>
<evidence type="ECO:0000256" key="4">
    <source>
        <dbReference type="ARBA" id="ARBA00022692"/>
    </source>
</evidence>
<comment type="subcellular location">
    <subcellularLocation>
        <location evidence="1">Cell membrane</location>
        <topology evidence="1">Multi-pass membrane protein</topology>
    </subcellularLocation>
    <subcellularLocation>
        <location evidence="8">Membrane</location>
        <topology evidence="8">Multi-pass membrane protein</topology>
    </subcellularLocation>
</comment>
<dbReference type="PANTHER" id="PTHR30625">
    <property type="entry name" value="PROTEIN TOLQ"/>
    <property type="match status" value="1"/>
</dbReference>
<evidence type="ECO:0000256" key="8">
    <source>
        <dbReference type="RuleBase" id="RU004057"/>
    </source>
</evidence>
<dbReference type="InterPro" id="IPR002898">
    <property type="entry name" value="MotA_ExbB_proton_chnl"/>
</dbReference>
<evidence type="ECO:0000259" key="10">
    <source>
        <dbReference type="Pfam" id="PF01618"/>
    </source>
</evidence>
<dbReference type="Proteomes" id="UP001275932">
    <property type="component" value="Unassembled WGS sequence"/>
</dbReference>
<comment type="similarity">
    <text evidence="8">Belongs to the exbB/tolQ family.</text>
</comment>
<reference evidence="11 12" key="1">
    <citation type="submission" date="2022-03" db="EMBL/GenBank/DDBJ databases">
        <title>Novel taxa within the pig intestine.</title>
        <authorList>
            <person name="Wylensek D."/>
            <person name="Bishof K."/>
            <person name="Afrizal A."/>
            <person name="Clavel T."/>
        </authorList>
    </citation>
    <scope>NUCLEOTIDE SEQUENCE [LARGE SCALE GENOMIC DNA]</scope>
    <source>
        <strain evidence="11 12">CLA-KB-P66</strain>
    </source>
</reference>
<proteinExistence type="inferred from homology"/>
<keyword evidence="4 9" id="KW-0812">Transmembrane</keyword>
<dbReference type="EMBL" id="JALBUT010000001">
    <property type="protein sequence ID" value="MDX8414628.1"/>
    <property type="molecule type" value="Genomic_DNA"/>
</dbReference>
<accession>A0ABU4WFX2</accession>
<feature type="transmembrane region" description="Helical" evidence="9">
    <location>
        <begin position="6"/>
        <end position="27"/>
    </location>
</feature>
<evidence type="ECO:0000256" key="9">
    <source>
        <dbReference type="SAM" id="Phobius"/>
    </source>
</evidence>
<keyword evidence="2 8" id="KW-0813">Transport</keyword>
<keyword evidence="7 9" id="KW-0472">Membrane</keyword>
<name>A0ABU4WFX2_9BACT</name>
<comment type="caution">
    <text evidence="11">The sequence shown here is derived from an EMBL/GenBank/DDBJ whole genome shotgun (WGS) entry which is preliminary data.</text>
</comment>
<feature type="transmembrane region" description="Helical" evidence="9">
    <location>
        <begin position="138"/>
        <end position="161"/>
    </location>
</feature>